<dbReference type="NCBIfam" id="NF033684">
    <property type="entry name" value="suffix_2_RND"/>
    <property type="match status" value="1"/>
</dbReference>
<comment type="caution">
    <text evidence="3">The sequence shown here is derived from an EMBL/GenBank/DDBJ whole genome shotgun (WGS) entry which is preliminary data.</text>
</comment>
<evidence type="ECO:0000313" key="4">
    <source>
        <dbReference type="Proteomes" id="UP000013034"/>
    </source>
</evidence>
<evidence type="ECO:0008006" key="6">
    <source>
        <dbReference type="Google" id="ProtNLM"/>
    </source>
</evidence>
<keyword evidence="4" id="KW-1185">Reference proteome</keyword>
<dbReference type="Proteomes" id="UP000013034">
    <property type="component" value="Unassembled WGS sequence"/>
</dbReference>
<dbReference type="RefSeq" id="WP_004654147.1">
    <property type="nucleotide sequence ID" value="NZ_JBCNKA010000021.1"/>
</dbReference>
<keyword evidence="1" id="KW-0472">Membrane</keyword>
<dbReference type="InterPro" id="IPR047961">
    <property type="entry name" value="Transp_suffix-like"/>
</dbReference>
<feature type="transmembrane region" description="Helical" evidence="1">
    <location>
        <begin position="39"/>
        <end position="60"/>
    </location>
</feature>
<gene>
    <name evidence="3" type="ORF">CW311_04875</name>
    <name evidence="2" type="ORF">F993_01908</name>
</gene>
<protein>
    <recommendedName>
        <fullName evidence="6">Transporter suffix domain-containing protein</fullName>
    </recommendedName>
</protein>
<evidence type="ECO:0000313" key="3">
    <source>
        <dbReference type="EMBL" id="PKF35375.1"/>
    </source>
</evidence>
<proteinExistence type="predicted"/>
<dbReference type="EMBL" id="PISJ01000006">
    <property type="protein sequence ID" value="PKF35375.1"/>
    <property type="molecule type" value="Genomic_DNA"/>
</dbReference>
<dbReference type="OrthoDB" id="1094752at2"/>
<keyword evidence="1" id="KW-1133">Transmembrane helix</keyword>
<evidence type="ECO:0000256" key="1">
    <source>
        <dbReference type="SAM" id="Phobius"/>
    </source>
</evidence>
<feature type="transmembrane region" description="Helical" evidence="1">
    <location>
        <begin position="12"/>
        <end position="33"/>
    </location>
</feature>
<keyword evidence="1" id="KW-0812">Transmembrane</keyword>
<sequence length="90" mass="10212">MSNPKLNLRKKIGFVLLSIVIAYWLAFPIIPFLDIPHKALIMTAMAIGGEILLLIVIALLGKEYWAKIKNGLKRLFASRRLQKTESDHLN</sequence>
<reference evidence="2 4" key="1">
    <citation type="submission" date="2013-02" db="EMBL/GenBank/DDBJ databases">
        <title>The Genome Sequence of Acinetobacter sp. NIPH 809.</title>
        <authorList>
            <consortium name="The Broad Institute Genome Sequencing Platform"/>
            <consortium name="The Broad Institute Genome Sequencing Center for Infectious Disease"/>
            <person name="Cerqueira G."/>
            <person name="Feldgarden M."/>
            <person name="Courvalin P."/>
            <person name="Perichon B."/>
            <person name="Grillot-Courvalin C."/>
            <person name="Clermont D."/>
            <person name="Rocha E."/>
            <person name="Yoon E.-J."/>
            <person name="Nemec A."/>
            <person name="Walker B."/>
            <person name="Young S.K."/>
            <person name="Zeng Q."/>
            <person name="Gargeya S."/>
            <person name="Fitzgerald M."/>
            <person name="Haas B."/>
            <person name="Abouelleil A."/>
            <person name="Alvarado L."/>
            <person name="Arachchi H.M."/>
            <person name="Berlin A.M."/>
            <person name="Chapman S.B."/>
            <person name="Dewar J."/>
            <person name="Goldberg J."/>
            <person name="Griggs A."/>
            <person name="Gujja S."/>
            <person name="Hansen M."/>
            <person name="Howarth C."/>
            <person name="Imamovic A."/>
            <person name="Larimer J."/>
            <person name="McCowan C."/>
            <person name="Murphy C."/>
            <person name="Neiman D."/>
            <person name="Pearson M."/>
            <person name="Priest M."/>
            <person name="Roberts A."/>
            <person name="Saif S."/>
            <person name="Shea T."/>
            <person name="Sisk P."/>
            <person name="Sykes S."/>
            <person name="Wortman J."/>
            <person name="Nusbaum C."/>
            <person name="Birren B."/>
        </authorList>
    </citation>
    <scope>NUCLEOTIDE SEQUENCE [LARGE SCALE GENOMIC DNA]</scope>
    <source>
        <strain evidence="2 4">NIPH 809</strain>
    </source>
</reference>
<evidence type="ECO:0000313" key="5">
    <source>
        <dbReference type="Proteomes" id="UP000233553"/>
    </source>
</evidence>
<accession>A0A1E7R7G9</accession>
<reference evidence="3 5" key="2">
    <citation type="submission" date="2017-12" db="EMBL/GenBank/DDBJ databases">
        <title>Draft Genome sequences of multiple microbial strains isolated from spacecraft associated surfaces.</title>
        <authorList>
            <person name="Seuylemezian A."/>
            <person name="Vaishampayan P."/>
            <person name="Venkateswaran K."/>
        </authorList>
    </citation>
    <scope>NUCLEOTIDE SEQUENCE [LARGE SCALE GENOMIC DNA]</scope>
    <source>
        <strain evidence="3 5">2P01AA</strain>
    </source>
</reference>
<dbReference type="Proteomes" id="UP000233553">
    <property type="component" value="Unassembled WGS sequence"/>
</dbReference>
<dbReference type="AlphaFoldDB" id="A0A1E7R7G9"/>
<dbReference type="EMBL" id="APOI01000015">
    <property type="protein sequence ID" value="ENU23754.1"/>
    <property type="molecule type" value="Genomic_DNA"/>
</dbReference>
<evidence type="ECO:0000313" key="2">
    <source>
        <dbReference type="EMBL" id="ENU23754.1"/>
    </source>
</evidence>
<name>A0A1E7R7G9_9GAMM</name>
<organism evidence="3 5">
    <name type="scientific">Acinetobacter proteolyticus</name>
    <dbReference type="NCBI Taxonomy" id="1776741"/>
    <lineage>
        <taxon>Bacteria</taxon>
        <taxon>Pseudomonadati</taxon>
        <taxon>Pseudomonadota</taxon>
        <taxon>Gammaproteobacteria</taxon>
        <taxon>Moraxellales</taxon>
        <taxon>Moraxellaceae</taxon>
        <taxon>Acinetobacter</taxon>
    </lineage>
</organism>